<evidence type="ECO:0000313" key="1">
    <source>
        <dbReference type="EMBL" id="PCH37799.1"/>
    </source>
</evidence>
<accession>A0A2H3JGB0</accession>
<dbReference type="AlphaFoldDB" id="A0A2H3JGB0"/>
<dbReference type="Proteomes" id="UP000218811">
    <property type="component" value="Unassembled WGS sequence"/>
</dbReference>
<gene>
    <name evidence="1" type="ORF">WOLCODRAFT_135855</name>
</gene>
<dbReference type="STRING" id="742152.A0A2H3JGB0"/>
<protein>
    <submittedName>
        <fullName evidence="1">Uncharacterized protein</fullName>
    </submittedName>
</protein>
<dbReference type="OMA" id="TRMEYTW"/>
<proteinExistence type="predicted"/>
<reference evidence="1 2" key="1">
    <citation type="journal article" date="2012" name="Science">
        <title>The Paleozoic origin of enzymatic lignin decomposition reconstructed from 31 fungal genomes.</title>
        <authorList>
            <person name="Floudas D."/>
            <person name="Binder M."/>
            <person name="Riley R."/>
            <person name="Barry K."/>
            <person name="Blanchette R.A."/>
            <person name="Henrissat B."/>
            <person name="Martinez A.T."/>
            <person name="Otillar R."/>
            <person name="Spatafora J.W."/>
            <person name="Yadav J.S."/>
            <person name="Aerts A."/>
            <person name="Benoit I."/>
            <person name="Boyd A."/>
            <person name="Carlson A."/>
            <person name="Copeland A."/>
            <person name="Coutinho P.M."/>
            <person name="de Vries R.P."/>
            <person name="Ferreira P."/>
            <person name="Findley K."/>
            <person name="Foster B."/>
            <person name="Gaskell J."/>
            <person name="Glotzer D."/>
            <person name="Gorecki P."/>
            <person name="Heitman J."/>
            <person name="Hesse C."/>
            <person name="Hori C."/>
            <person name="Igarashi K."/>
            <person name="Jurgens J.A."/>
            <person name="Kallen N."/>
            <person name="Kersten P."/>
            <person name="Kohler A."/>
            <person name="Kuees U."/>
            <person name="Kumar T.K.A."/>
            <person name="Kuo A."/>
            <person name="LaButti K."/>
            <person name="Larrondo L.F."/>
            <person name="Lindquist E."/>
            <person name="Ling A."/>
            <person name="Lombard V."/>
            <person name="Lucas S."/>
            <person name="Lundell T."/>
            <person name="Martin R."/>
            <person name="McLaughlin D.J."/>
            <person name="Morgenstern I."/>
            <person name="Morin E."/>
            <person name="Murat C."/>
            <person name="Nagy L.G."/>
            <person name="Nolan M."/>
            <person name="Ohm R.A."/>
            <person name="Patyshakuliyeva A."/>
            <person name="Rokas A."/>
            <person name="Ruiz-Duenas F.J."/>
            <person name="Sabat G."/>
            <person name="Salamov A."/>
            <person name="Samejima M."/>
            <person name="Schmutz J."/>
            <person name="Slot J.C."/>
            <person name="St John F."/>
            <person name="Stenlid J."/>
            <person name="Sun H."/>
            <person name="Sun S."/>
            <person name="Syed K."/>
            <person name="Tsang A."/>
            <person name="Wiebenga A."/>
            <person name="Young D."/>
            <person name="Pisabarro A."/>
            <person name="Eastwood D.C."/>
            <person name="Martin F."/>
            <person name="Cullen D."/>
            <person name="Grigoriev I.V."/>
            <person name="Hibbett D.S."/>
        </authorList>
    </citation>
    <scope>NUCLEOTIDE SEQUENCE [LARGE SCALE GENOMIC DNA]</scope>
    <source>
        <strain evidence="1 2">MD-104</strain>
    </source>
</reference>
<keyword evidence="2" id="KW-1185">Reference proteome</keyword>
<dbReference type="EMBL" id="KB467942">
    <property type="protein sequence ID" value="PCH37799.1"/>
    <property type="molecule type" value="Genomic_DNA"/>
</dbReference>
<evidence type="ECO:0000313" key="2">
    <source>
        <dbReference type="Proteomes" id="UP000218811"/>
    </source>
</evidence>
<dbReference type="OrthoDB" id="3258136at2759"/>
<name>A0A2H3JGB0_WOLCO</name>
<sequence length="256" mass="28919">MLLKFESTDIHRSSIIDCATGDVVFRTVTPTRQTQTRKRSGSRSTLRSTFLRISEEKLPAEDSEELKTVVEDADGHIIAEITWEGYEGNTASCIRIGEEYLTGAADLFDAEFVKIYPEETLMPTRLEYVWRLTADSLTLLDDDNEEIGASYKDHTQAANGSLNLTPTSTKGSGSNFLLLNTRPDEVLEMLVCHLLLSGLRERLYLLTKAFYEQWDQQHQQQCGNPFARFRRGALRNLAQVRDSLRRGPSSPVSPLQ</sequence>
<organism evidence="1 2">
    <name type="scientific">Wolfiporia cocos (strain MD-104)</name>
    <name type="common">Brown rot fungus</name>
    <dbReference type="NCBI Taxonomy" id="742152"/>
    <lineage>
        <taxon>Eukaryota</taxon>
        <taxon>Fungi</taxon>
        <taxon>Dikarya</taxon>
        <taxon>Basidiomycota</taxon>
        <taxon>Agaricomycotina</taxon>
        <taxon>Agaricomycetes</taxon>
        <taxon>Polyporales</taxon>
        <taxon>Phaeolaceae</taxon>
        <taxon>Wolfiporia</taxon>
    </lineage>
</organism>